<organism evidence="1 2">
    <name type="scientific">Parachitinimonas caeni</name>
    <dbReference type="NCBI Taxonomy" id="3031301"/>
    <lineage>
        <taxon>Bacteria</taxon>
        <taxon>Pseudomonadati</taxon>
        <taxon>Pseudomonadota</taxon>
        <taxon>Betaproteobacteria</taxon>
        <taxon>Neisseriales</taxon>
        <taxon>Chitinibacteraceae</taxon>
        <taxon>Parachitinimonas</taxon>
    </lineage>
</organism>
<evidence type="ECO:0000313" key="1">
    <source>
        <dbReference type="EMBL" id="MDK2124122.1"/>
    </source>
</evidence>
<accession>A0ABT7DZQ6</accession>
<dbReference type="RefSeq" id="WP_284100424.1">
    <property type="nucleotide sequence ID" value="NZ_JARRAF010000007.1"/>
</dbReference>
<reference evidence="1" key="1">
    <citation type="submission" date="2023-03" db="EMBL/GenBank/DDBJ databases">
        <title>Chitinimonas shenzhenensis gen. nov., sp. nov., a novel member of family Burkholderiaceae isolated from activated sludge collected in Shen Zhen, China.</title>
        <authorList>
            <person name="Wang X."/>
        </authorList>
    </citation>
    <scope>NUCLEOTIDE SEQUENCE</scope>
    <source>
        <strain evidence="1">DQS-5</strain>
    </source>
</reference>
<proteinExistence type="predicted"/>
<comment type="caution">
    <text evidence="1">The sequence shown here is derived from an EMBL/GenBank/DDBJ whole genome shotgun (WGS) entry which is preliminary data.</text>
</comment>
<evidence type="ECO:0000313" key="2">
    <source>
        <dbReference type="Proteomes" id="UP001172778"/>
    </source>
</evidence>
<dbReference type="Proteomes" id="UP001172778">
    <property type="component" value="Unassembled WGS sequence"/>
</dbReference>
<keyword evidence="2" id="KW-1185">Reference proteome</keyword>
<sequence>MSSPAIPYPRLSSHLNVWNSCLHLLQRAGYALSTEEVSADGDVLWLARRDGYTLMADNPIELLGSVDVLFSDRVSSDLGLMQGEKRAA</sequence>
<dbReference type="EMBL" id="JARRAF010000007">
    <property type="protein sequence ID" value="MDK2124122.1"/>
    <property type="molecule type" value="Genomic_DNA"/>
</dbReference>
<name>A0ABT7DZQ6_9NEIS</name>
<gene>
    <name evidence="1" type="ORF">PZA18_08690</name>
</gene>
<protein>
    <submittedName>
        <fullName evidence="1">Uncharacterized protein</fullName>
    </submittedName>
</protein>